<dbReference type="RefSeq" id="WP_004156373.1">
    <property type="nucleotide sequence ID" value="NZ_AAWS01000027.1"/>
</dbReference>
<evidence type="ECO:0000256" key="1">
    <source>
        <dbReference type="SAM" id="SignalP"/>
    </source>
</evidence>
<reference evidence="2 3" key="1">
    <citation type="submission" date="2007-01" db="EMBL/GenBank/DDBJ databases">
        <authorList>
            <person name="Haygood M."/>
            <person name="Podell S."/>
            <person name="Anderson C."/>
            <person name="Hopkinson B."/>
            <person name="Roe K."/>
            <person name="Barbeau K."/>
            <person name="Gaasterland T."/>
            <person name="Ferriera S."/>
            <person name="Johnson J."/>
            <person name="Kravitz S."/>
            <person name="Beeson K."/>
            <person name="Sutton G."/>
            <person name="Rogers Y.-H."/>
            <person name="Friedman R."/>
            <person name="Frazier M."/>
            <person name="Venter J.C."/>
        </authorList>
    </citation>
    <scope>NUCLEOTIDE SEQUENCE [LARGE SCALE GENOMIC DNA]</scope>
    <source>
        <strain evidence="2 3">ATCC 23134</strain>
    </source>
</reference>
<comment type="caution">
    <text evidence="2">The sequence shown here is derived from an EMBL/GenBank/DDBJ whole genome shotgun (WGS) entry which is preliminary data.</text>
</comment>
<evidence type="ECO:0000313" key="3">
    <source>
        <dbReference type="Proteomes" id="UP000004095"/>
    </source>
</evidence>
<evidence type="ECO:0000313" key="2">
    <source>
        <dbReference type="EMBL" id="EAY27027.1"/>
    </source>
</evidence>
<sequence>MKKIITSLLLVLCVSGVALAQRTEQQLLRNVIQTLPNSLEISYLIKDVGIKFRKNLLNPISHARSYHSDAKQALNLGVYSTDLGYINIYHDTPEAKSQAFLHLTAVKRMADSLRCTELFNFEVIQRLVTHSDDLDSLFKITNDIFAKLDNRFNEQKKPELSLLSLTGGWIESMYLTVSMDLEKPNKILTHEIVEQKLVLEQIEALLSFYESKPYVRQLINSLKKLRQAFAEIKTSRQVTKKRSDGTLIVEEKKAQIPKKTLQRIFKEITILRNQIIQPDK</sequence>
<dbReference type="Proteomes" id="UP000004095">
    <property type="component" value="Unassembled WGS sequence"/>
</dbReference>
<keyword evidence="3" id="KW-1185">Reference proteome</keyword>
<organism evidence="2 3">
    <name type="scientific">Microscilla marina ATCC 23134</name>
    <dbReference type="NCBI Taxonomy" id="313606"/>
    <lineage>
        <taxon>Bacteria</taxon>
        <taxon>Pseudomonadati</taxon>
        <taxon>Bacteroidota</taxon>
        <taxon>Cytophagia</taxon>
        <taxon>Cytophagales</taxon>
        <taxon>Microscillaceae</taxon>
        <taxon>Microscilla</taxon>
    </lineage>
</organism>
<name>A1ZRD7_MICM2</name>
<gene>
    <name evidence="2" type="ORF">M23134_04715</name>
</gene>
<dbReference type="AlphaFoldDB" id="A1ZRD7"/>
<dbReference type="OrthoDB" id="1116284at2"/>
<accession>A1ZRD7</accession>
<feature type="chain" id="PRO_5002641825" evidence="1">
    <location>
        <begin position="21"/>
        <end position="280"/>
    </location>
</feature>
<keyword evidence="1" id="KW-0732">Signal</keyword>
<dbReference type="EMBL" id="AAWS01000027">
    <property type="protein sequence ID" value="EAY27027.1"/>
    <property type="molecule type" value="Genomic_DNA"/>
</dbReference>
<feature type="signal peptide" evidence="1">
    <location>
        <begin position="1"/>
        <end position="20"/>
    </location>
</feature>
<protein>
    <submittedName>
        <fullName evidence="2">Uncharacterized protein</fullName>
    </submittedName>
</protein>
<dbReference type="eggNOG" id="ENOG503091D">
    <property type="taxonomic scope" value="Bacteria"/>
</dbReference>
<proteinExistence type="predicted"/>